<dbReference type="PANTHER" id="PTHR48090">
    <property type="entry name" value="UNDECAPRENYL-PHOSPHATE 4-DEOXY-4-FORMAMIDO-L-ARABINOSE TRANSFERASE-RELATED"/>
    <property type="match status" value="1"/>
</dbReference>
<dbReference type="CDD" id="cd04179">
    <property type="entry name" value="DPM_DPG-synthase_like"/>
    <property type="match status" value="1"/>
</dbReference>
<dbReference type="Pfam" id="PF00535">
    <property type="entry name" value="Glycos_transf_2"/>
    <property type="match status" value="1"/>
</dbReference>
<name>A0A0G0T0T1_9BACT</name>
<organism evidence="2 3">
    <name type="scientific">Candidatus Yanofskybacteria bacterium GW2011_GWE2_40_11</name>
    <dbReference type="NCBI Taxonomy" id="1619033"/>
    <lineage>
        <taxon>Bacteria</taxon>
        <taxon>Candidatus Yanofskyibacteriota</taxon>
    </lineage>
</organism>
<evidence type="ECO:0000313" key="3">
    <source>
        <dbReference type="Proteomes" id="UP000034072"/>
    </source>
</evidence>
<evidence type="ECO:0000313" key="2">
    <source>
        <dbReference type="EMBL" id="KKR40730.1"/>
    </source>
</evidence>
<accession>A0A0G0T0T1</accession>
<reference evidence="2 3" key="1">
    <citation type="journal article" date="2015" name="Nature">
        <title>rRNA introns, odd ribosomes, and small enigmatic genomes across a large radiation of phyla.</title>
        <authorList>
            <person name="Brown C.T."/>
            <person name="Hug L.A."/>
            <person name="Thomas B.C."/>
            <person name="Sharon I."/>
            <person name="Castelle C.J."/>
            <person name="Singh A."/>
            <person name="Wilkins M.J."/>
            <person name="Williams K.H."/>
            <person name="Banfield J.F."/>
        </authorList>
    </citation>
    <scope>NUCLEOTIDE SEQUENCE [LARGE SCALE GENOMIC DNA]</scope>
</reference>
<dbReference type="InterPro" id="IPR029044">
    <property type="entry name" value="Nucleotide-diphossugar_trans"/>
</dbReference>
<dbReference type="GO" id="GO:0016740">
    <property type="term" value="F:transferase activity"/>
    <property type="evidence" value="ECO:0007669"/>
    <property type="project" value="UniProtKB-KW"/>
</dbReference>
<gene>
    <name evidence="2" type="ORF">UT75_C0005G0038</name>
</gene>
<evidence type="ECO:0000259" key="1">
    <source>
        <dbReference type="Pfam" id="PF00535"/>
    </source>
</evidence>
<dbReference type="PATRIC" id="fig|1619033.3.peg.439"/>
<dbReference type="AlphaFoldDB" id="A0A0G0T0T1"/>
<dbReference type="InterPro" id="IPR001173">
    <property type="entry name" value="Glyco_trans_2-like"/>
</dbReference>
<proteinExistence type="predicted"/>
<comment type="caution">
    <text evidence="2">The sequence shown here is derived from an EMBL/GenBank/DDBJ whole genome shotgun (WGS) entry which is preliminary data.</text>
</comment>
<dbReference type="Proteomes" id="UP000034072">
    <property type="component" value="Unassembled WGS sequence"/>
</dbReference>
<dbReference type="Gene3D" id="3.90.550.10">
    <property type="entry name" value="Spore Coat Polysaccharide Biosynthesis Protein SpsA, Chain A"/>
    <property type="match status" value="1"/>
</dbReference>
<protein>
    <submittedName>
        <fullName evidence="2">Glycosyltransferase</fullName>
    </submittedName>
</protein>
<sequence>MFIKKISIVIPIYNEEKTIEKVISTVEKVDLPYSKEVILVDDGSKDRTREILRKYQSRHQVIFMAENRGKGAAIREGFKGATGDIVIIQDADLEYDPNQYATIIQPIVDGHADVVYGSRFVTVHPRRILYFWHYAANKYLTYLSNILTNLNLSDMETGYKVFTGKAIKEILPCLTAERFGIEPEITAQISKHKLRIYEVGISYHGRTYGDGKKITWKDGLAAIWHIIRYNLFVQK</sequence>
<feature type="domain" description="Glycosyltransferase 2-like" evidence="1">
    <location>
        <begin position="7"/>
        <end position="169"/>
    </location>
</feature>
<keyword evidence="2" id="KW-0808">Transferase</keyword>
<dbReference type="PANTHER" id="PTHR48090:SF7">
    <property type="entry name" value="RFBJ PROTEIN"/>
    <property type="match status" value="1"/>
</dbReference>
<dbReference type="InterPro" id="IPR050256">
    <property type="entry name" value="Glycosyltransferase_2"/>
</dbReference>
<dbReference type="EMBL" id="LBXZ01000005">
    <property type="protein sequence ID" value="KKR40730.1"/>
    <property type="molecule type" value="Genomic_DNA"/>
</dbReference>
<dbReference type="SUPFAM" id="SSF53448">
    <property type="entry name" value="Nucleotide-diphospho-sugar transferases"/>
    <property type="match status" value="1"/>
</dbReference>